<name>A0AAN8JK84_PATCE</name>
<sequence length="119" mass="13718">MSHLSKPLALGVDVAIKSKIWTREYLELSCLIKNNNLMNKYVMTEGREGVVFVKQKNTGDKIDTLAKWHVAFHMYIGIYCERHPSEVVPIMKYVLTIEKLANQASDLAAINYDKGFRQW</sequence>
<evidence type="ECO:0000313" key="1">
    <source>
        <dbReference type="EMBL" id="KAK6178285.1"/>
    </source>
</evidence>
<keyword evidence="2" id="KW-1185">Reference proteome</keyword>
<dbReference type="PANTHER" id="PTHR35558:SF1">
    <property type="entry name" value="ENDONUCLEASE_EXONUCLEASE_PHOSPHATASE DOMAIN-CONTAINING PROTEIN"/>
    <property type="match status" value="1"/>
</dbReference>
<organism evidence="1 2">
    <name type="scientific">Patella caerulea</name>
    <name type="common">Rayed Mediterranean limpet</name>
    <dbReference type="NCBI Taxonomy" id="87958"/>
    <lineage>
        <taxon>Eukaryota</taxon>
        <taxon>Metazoa</taxon>
        <taxon>Spiralia</taxon>
        <taxon>Lophotrochozoa</taxon>
        <taxon>Mollusca</taxon>
        <taxon>Gastropoda</taxon>
        <taxon>Patellogastropoda</taxon>
        <taxon>Patelloidea</taxon>
        <taxon>Patellidae</taxon>
        <taxon>Patella</taxon>
    </lineage>
</organism>
<evidence type="ECO:0000313" key="2">
    <source>
        <dbReference type="Proteomes" id="UP001347796"/>
    </source>
</evidence>
<accession>A0AAN8JK84</accession>
<comment type="caution">
    <text evidence="1">The sequence shown here is derived from an EMBL/GenBank/DDBJ whole genome shotgun (WGS) entry which is preliminary data.</text>
</comment>
<reference evidence="1 2" key="1">
    <citation type="submission" date="2024-01" db="EMBL/GenBank/DDBJ databases">
        <title>The genome of the rayed Mediterranean limpet Patella caerulea (Linnaeus, 1758).</title>
        <authorList>
            <person name="Anh-Thu Weber A."/>
            <person name="Halstead-Nussloch G."/>
        </authorList>
    </citation>
    <scope>NUCLEOTIDE SEQUENCE [LARGE SCALE GENOMIC DNA]</scope>
    <source>
        <strain evidence="1">AATW-2023a</strain>
        <tissue evidence="1">Whole specimen</tissue>
    </source>
</reference>
<dbReference type="EMBL" id="JAZGQO010000009">
    <property type="protein sequence ID" value="KAK6178285.1"/>
    <property type="molecule type" value="Genomic_DNA"/>
</dbReference>
<proteinExistence type="predicted"/>
<dbReference type="AlphaFoldDB" id="A0AAN8JK84"/>
<dbReference type="Proteomes" id="UP001347796">
    <property type="component" value="Unassembled WGS sequence"/>
</dbReference>
<gene>
    <name evidence="1" type="ORF">SNE40_013088</name>
</gene>
<dbReference type="PANTHER" id="PTHR35558">
    <property type="entry name" value="SGNH_HYDRO DOMAIN-CONTAINING PROTEIN"/>
    <property type="match status" value="1"/>
</dbReference>
<protein>
    <submittedName>
        <fullName evidence="1">Uncharacterized protein</fullName>
    </submittedName>
</protein>